<dbReference type="EMBL" id="MCFJ01000006">
    <property type="protein sequence ID" value="ORY64982.1"/>
    <property type="molecule type" value="Genomic_DNA"/>
</dbReference>
<dbReference type="Proteomes" id="UP000193689">
    <property type="component" value="Unassembled WGS sequence"/>
</dbReference>
<sequence>MWIIPAFHFDSLQQPYDLRSTSPCSFQLVLLMNAVLVRGIAQARTVGAITTVQTVVAVLAIGRAGTVLTISAIRAISATGTVRAVRTVLA</sequence>
<comment type="caution">
    <text evidence="1">The sequence shown here is derived from an EMBL/GenBank/DDBJ whole genome shotgun (WGS) entry which is preliminary data.</text>
</comment>
<gene>
    <name evidence="1" type="ORF">BCR38DRAFT_431538</name>
</gene>
<dbReference type="GeneID" id="63776318"/>
<reference evidence="1 2" key="1">
    <citation type="submission" date="2016-07" db="EMBL/GenBank/DDBJ databases">
        <title>Pervasive Adenine N6-methylation of Active Genes in Fungi.</title>
        <authorList>
            <consortium name="DOE Joint Genome Institute"/>
            <person name="Mondo S.J."/>
            <person name="Dannebaum R.O."/>
            <person name="Kuo R.C."/>
            <person name="Labutti K."/>
            <person name="Haridas S."/>
            <person name="Kuo A."/>
            <person name="Salamov A."/>
            <person name="Ahrendt S.R."/>
            <person name="Lipzen A."/>
            <person name="Sullivan W."/>
            <person name="Andreopoulos W.B."/>
            <person name="Clum A."/>
            <person name="Lindquist E."/>
            <person name="Daum C."/>
            <person name="Ramamoorthy G.K."/>
            <person name="Gryganskyi A."/>
            <person name="Culley D."/>
            <person name="Magnuson J.K."/>
            <person name="James T.Y."/>
            <person name="O'Malley M.A."/>
            <person name="Stajich J.E."/>
            <person name="Spatafora J.W."/>
            <person name="Visel A."/>
            <person name="Grigoriev I.V."/>
        </authorList>
    </citation>
    <scope>NUCLEOTIDE SEQUENCE [LARGE SCALE GENOMIC DNA]</scope>
    <source>
        <strain evidence="1 2">CBS 129021</strain>
    </source>
</reference>
<name>A0A1Y2E0C4_9PEZI</name>
<protein>
    <submittedName>
        <fullName evidence="1">Uncharacterized protein</fullName>
    </submittedName>
</protein>
<proteinExistence type="predicted"/>
<dbReference type="InParanoid" id="A0A1Y2E0C4"/>
<evidence type="ECO:0000313" key="2">
    <source>
        <dbReference type="Proteomes" id="UP000193689"/>
    </source>
</evidence>
<accession>A0A1Y2E0C4</accession>
<dbReference type="AlphaFoldDB" id="A0A1Y2E0C4"/>
<organism evidence="1 2">
    <name type="scientific">Pseudomassariella vexata</name>
    <dbReference type="NCBI Taxonomy" id="1141098"/>
    <lineage>
        <taxon>Eukaryota</taxon>
        <taxon>Fungi</taxon>
        <taxon>Dikarya</taxon>
        <taxon>Ascomycota</taxon>
        <taxon>Pezizomycotina</taxon>
        <taxon>Sordariomycetes</taxon>
        <taxon>Xylariomycetidae</taxon>
        <taxon>Amphisphaeriales</taxon>
        <taxon>Pseudomassariaceae</taxon>
        <taxon>Pseudomassariella</taxon>
    </lineage>
</organism>
<keyword evidence="2" id="KW-1185">Reference proteome</keyword>
<evidence type="ECO:0000313" key="1">
    <source>
        <dbReference type="EMBL" id="ORY64982.1"/>
    </source>
</evidence>
<dbReference type="RefSeq" id="XP_040716134.1">
    <property type="nucleotide sequence ID" value="XM_040860106.1"/>
</dbReference>